<dbReference type="SUPFAM" id="SSF53098">
    <property type="entry name" value="Ribonuclease H-like"/>
    <property type="match status" value="1"/>
</dbReference>
<evidence type="ECO:0000256" key="7">
    <source>
        <dbReference type="ARBA" id="ARBA00023125"/>
    </source>
</evidence>
<dbReference type="WBParaSite" id="GPLIN_000923000">
    <property type="protein sequence ID" value="GPLIN_000923000"/>
    <property type="gene ID" value="GPLIN_000923000"/>
</dbReference>
<keyword evidence="5" id="KW-0235">DNA replication</keyword>
<accession>A0A183C8N4</accession>
<dbReference type="GO" id="GO:0006260">
    <property type="term" value="P:DNA replication"/>
    <property type="evidence" value="ECO:0007669"/>
    <property type="project" value="UniProtKB-KW"/>
</dbReference>
<dbReference type="PANTHER" id="PTHR33568">
    <property type="entry name" value="DNA POLYMERASE"/>
    <property type="match status" value="1"/>
</dbReference>
<keyword evidence="4" id="KW-0548">Nucleotidyltransferase</keyword>
<evidence type="ECO:0000256" key="1">
    <source>
        <dbReference type="ARBA" id="ARBA00005755"/>
    </source>
</evidence>
<proteinExistence type="inferred from homology"/>
<reference evidence="10" key="2">
    <citation type="submission" date="2014-05" db="EMBL/GenBank/DDBJ databases">
        <title>The genome and life-stage specific transcriptomes of Globodera pallida elucidate key aspects of plant parasitism by a cyst nematode.</title>
        <authorList>
            <person name="Cotton J.A."/>
            <person name="Lilley C.J."/>
            <person name="Jones L.M."/>
            <person name="Kikuchi T."/>
            <person name="Reid A.J."/>
            <person name="Thorpe P."/>
            <person name="Tsai I.J."/>
            <person name="Beasley H."/>
            <person name="Blok V."/>
            <person name="Cock P.J.A."/>
            <person name="Van den Akker S.E."/>
            <person name="Holroyd N."/>
            <person name="Hunt M."/>
            <person name="Mantelin S."/>
            <person name="Naghra H."/>
            <person name="Pain A."/>
            <person name="Palomares-Rius J.E."/>
            <person name="Zarowiecki M."/>
            <person name="Berriman M."/>
            <person name="Jones J.T."/>
            <person name="Urwin P.E."/>
        </authorList>
    </citation>
    <scope>NUCLEOTIDE SEQUENCE [LARGE SCALE GENOMIC DNA]</scope>
    <source>
        <strain evidence="10">Lindley</strain>
    </source>
</reference>
<dbReference type="Proteomes" id="UP000050741">
    <property type="component" value="Unassembled WGS sequence"/>
</dbReference>
<evidence type="ECO:0000256" key="5">
    <source>
        <dbReference type="ARBA" id="ARBA00022705"/>
    </source>
</evidence>
<name>A0A183C8N4_GLOPA</name>
<evidence type="ECO:0000256" key="6">
    <source>
        <dbReference type="ARBA" id="ARBA00022932"/>
    </source>
</evidence>
<evidence type="ECO:0000256" key="8">
    <source>
        <dbReference type="ARBA" id="ARBA00049244"/>
    </source>
</evidence>
<evidence type="ECO:0000256" key="2">
    <source>
        <dbReference type="ARBA" id="ARBA00012417"/>
    </source>
</evidence>
<dbReference type="Pfam" id="PF03175">
    <property type="entry name" value="DNA_pol_B_2"/>
    <property type="match status" value="1"/>
</dbReference>
<evidence type="ECO:0000256" key="3">
    <source>
        <dbReference type="ARBA" id="ARBA00022679"/>
    </source>
</evidence>
<keyword evidence="6" id="KW-0239">DNA-directed DNA polymerase</keyword>
<reference evidence="11" key="3">
    <citation type="submission" date="2016-06" db="UniProtKB">
        <authorList>
            <consortium name="WormBaseParasite"/>
        </authorList>
    </citation>
    <scope>IDENTIFICATION</scope>
</reference>
<protein>
    <recommendedName>
        <fullName evidence="2">DNA-directed DNA polymerase</fullName>
        <ecNumber evidence="2">2.7.7.7</ecNumber>
    </recommendedName>
</protein>
<keyword evidence="3" id="KW-0808">Transferase</keyword>
<keyword evidence="10" id="KW-1185">Reference proteome</keyword>
<dbReference type="Gene3D" id="3.30.420.10">
    <property type="entry name" value="Ribonuclease H-like superfamily/Ribonuclease H"/>
    <property type="match status" value="1"/>
</dbReference>
<organism evidence="10 11">
    <name type="scientific">Globodera pallida</name>
    <name type="common">Potato cyst nematode worm</name>
    <name type="synonym">Heterodera pallida</name>
    <dbReference type="NCBI Taxonomy" id="36090"/>
    <lineage>
        <taxon>Eukaryota</taxon>
        <taxon>Metazoa</taxon>
        <taxon>Ecdysozoa</taxon>
        <taxon>Nematoda</taxon>
        <taxon>Chromadorea</taxon>
        <taxon>Rhabditida</taxon>
        <taxon>Tylenchina</taxon>
        <taxon>Tylenchomorpha</taxon>
        <taxon>Tylenchoidea</taxon>
        <taxon>Heteroderidae</taxon>
        <taxon>Heteroderinae</taxon>
        <taxon>Globodera</taxon>
    </lineage>
</organism>
<evidence type="ECO:0000259" key="9">
    <source>
        <dbReference type="Pfam" id="PF03175"/>
    </source>
</evidence>
<dbReference type="PANTHER" id="PTHR33568:SF3">
    <property type="entry name" value="DNA-DIRECTED DNA POLYMERASE"/>
    <property type="match status" value="1"/>
</dbReference>
<keyword evidence="7" id="KW-0238">DNA-binding</keyword>
<reference evidence="10" key="1">
    <citation type="submission" date="2013-12" db="EMBL/GenBank/DDBJ databases">
        <authorList>
            <person name="Aslett M."/>
        </authorList>
    </citation>
    <scope>NUCLEOTIDE SEQUENCE [LARGE SCALE GENOMIC DNA]</scope>
    <source>
        <strain evidence="10">Lindley</strain>
    </source>
</reference>
<dbReference type="GO" id="GO:0003887">
    <property type="term" value="F:DNA-directed DNA polymerase activity"/>
    <property type="evidence" value="ECO:0007669"/>
    <property type="project" value="UniProtKB-KW"/>
</dbReference>
<dbReference type="GO" id="GO:0003677">
    <property type="term" value="F:DNA binding"/>
    <property type="evidence" value="ECO:0007669"/>
    <property type="project" value="UniProtKB-KW"/>
</dbReference>
<dbReference type="InterPro" id="IPR012337">
    <property type="entry name" value="RNaseH-like_sf"/>
</dbReference>
<comment type="catalytic activity">
    <reaction evidence="8">
        <text>DNA(n) + a 2'-deoxyribonucleoside 5'-triphosphate = DNA(n+1) + diphosphate</text>
        <dbReference type="Rhea" id="RHEA:22508"/>
        <dbReference type="Rhea" id="RHEA-COMP:17339"/>
        <dbReference type="Rhea" id="RHEA-COMP:17340"/>
        <dbReference type="ChEBI" id="CHEBI:33019"/>
        <dbReference type="ChEBI" id="CHEBI:61560"/>
        <dbReference type="ChEBI" id="CHEBI:173112"/>
        <dbReference type="EC" id="2.7.7.7"/>
    </reaction>
</comment>
<dbReference type="InterPro" id="IPR004868">
    <property type="entry name" value="DNA-dir_DNA_pol_B_mt/vir"/>
</dbReference>
<dbReference type="GO" id="GO:0000166">
    <property type="term" value="F:nucleotide binding"/>
    <property type="evidence" value="ECO:0007669"/>
    <property type="project" value="InterPro"/>
</dbReference>
<sequence length="436" mass="49861">MGNLGIDGNAKSYGVGHLGVVQEFWDKEFPSMYRIVAFDMVAGLKPVFKGKEVRKYEVCKHKIRPNLPRYRIVAYDLETTLVNGEHQPNLVSAAVTCSVCVGEEKECEICGEGPKMITWSQAEGVIDPTSSFVDWVMGFKDFETVAFAHYAGRFDSHFVLRELTIKGIKTDMLMADLKIYQIKAGKVFFRDFWMLSQNRLADLPNTLELDIPAKLMYNENYETEFELGDQLKVYCENDVEILMAAVLKFRKLFLDITKDMDVIKDSVTIAGIVMKVFRAKFLKERHIPIVPEGGYEKADKQSKIAVRYFEWLAFRDGECDVKEELKRNREMKRFFEGVPDKGTKPEDVPYDGLLKVKVVPPKDLMYPLLPLHLDDMLLFINCGVCAKKAKKEFVRAGDVEKCAHSDEERALLGTFTSIELRKALELGYKDDERCKG</sequence>
<dbReference type="EC" id="2.7.7.7" evidence="2"/>
<feature type="domain" description="DNA-directed DNA polymerase family B mitochondria/virus" evidence="9">
    <location>
        <begin position="214"/>
        <end position="294"/>
    </location>
</feature>
<comment type="similarity">
    <text evidence="1">Belongs to the DNA polymerase type-B family.</text>
</comment>
<dbReference type="AlphaFoldDB" id="A0A183C8N4"/>
<dbReference type="InterPro" id="IPR036397">
    <property type="entry name" value="RNaseH_sf"/>
</dbReference>
<evidence type="ECO:0000256" key="4">
    <source>
        <dbReference type="ARBA" id="ARBA00022695"/>
    </source>
</evidence>
<evidence type="ECO:0000313" key="10">
    <source>
        <dbReference type="Proteomes" id="UP000050741"/>
    </source>
</evidence>
<evidence type="ECO:0000313" key="11">
    <source>
        <dbReference type="WBParaSite" id="GPLIN_000923000"/>
    </source>
</evidence>